<dbReference type="InterPro" id="IPR023885">
    <property type="entry name" value="4Fe4S-binding_SPASM_dom"/>
</dbReference>
<dbReference type="PANTHER" id="PTHR11228:SF7">
    <property type="entry name" value="PQQA PEPTIDE CYCLASE"/>
    <property type="match status" value="1"/>
</dbReference>
<keyword evidence="2" id="KW-0479">Metal-binding</keyword>
<evidence type="ECO:0000256" key="4">
    <source>
        <dbReference type="ARBA" id="ARBA00023014"/>
    </source>
</evidence>
<dbReference type="InterPro" id="IPR007197">
    <property type="entry name" value="rSAM"/>
</dbReference>
<feature type="domain" description="Radical SAM core" evidence="5">
    <location>
        <begin position="1"/>
        <end position="165"/>
    </location>
</feature>
<dbReference type="SUPFAM" id="SSF102114">
    <property type="entry name" value="Radical SAM enzymes"/>
    <property type="match status" value="1"/>
</dbReference>
<gene>
    <name evidence="6" type="ORF">A2478_04165</name>
</gene>
<dbReference type="PANTHER" id="PTHR11228">
    <property type="entry name" value="RADICAL SAM DOMAIN PROTEIN"/>
    <property type="match status" value="1"/>
</dbReference>
<dbReference type="GO" id="GO:0046872">
    <property type="term" value="F:metal ion binding"/>
    <property type="evidence" value="ECO:0007669"/>
    <property type="project" value="UniProtKB-KW"/>
</dbReference>
<dbReference type="CDD" id="cd01335">
    <property type="entry name" value="Radical_SAM"/>
    <property type="match status" value="1"/>
</dbReference>
<dbReference type="CDD" id="cd21109">
    <property type="entry name" value="SPASM"/>
    <property type="match status" value="1"/>
</dbReference>
<proteinExistence type="predicted"/>
<dbReference type="GO" id="GO:0003824">
    <property type="term" value="F:catalytic activity"/>
    <property type="evidence" value="ECO:0007669"/>
    <property type="project" value="InterPro"/>
</dbReference>
<name>A0A1F5SY59_9BACT</name>
<dbReference type="STRING" id="1798002.A2478_04165"/>
<evidence type="ECO:0000313" key="6">
    <source>
        <dbReference type="EMBL" id="OGF31655.1"/>
    </source>
</evidence>
<comment type="caution">
    <text evidence="6">The sequence shown here is derived from an EMBL/GenBank/DDBJ whole genome shotgun (WGS) entry which is preliminary data.</text>
</comment>
<accession>A0A1F5SY59</accession>
<sequence>MGVFYLTISGGEPTHYEKLTELIYEAKKMGFFVSLNTNGRFLDRPLLHKIEKSGLDQIKLSLYSTNGKEHDRIRGRRGSFKYANAAAILIGKSKVRLVVHIVVNKHNYKRLSDFIAYSFDVNASSLSLNYPENDYSEKYLLLSKKDLKIFRDEILPQAIKDYHNRKKQDNIVLDRKSLLNLSGFYGNKKSAKSKFYDGVYWEKKVIHKKCNRPNVFLLIYPNGDVLPCNGSEYTHKPIVGNVRKESILGIWKGEEMQEYRKNRMDFCKYCPMMLHAGVSIATTNNLKYSSPIK</sequence>
<dbReference type="AlphaFoldDB" id="A0A1F5SY59"/>
<dbReference type="PROSITE" id="PS51918">
    <property type="entry name" value="RADICAL_SAM"/>
    <property type="match status" value="1"/>
</dbReference>
<evidence type="ECO:0000256" key="3">
    <source>
        <dbReference type="ARBA" id="ARBA00023004"/>
    </source>
</evidence>
<evidence type="ECO:0000313" key="7">
    <source>
        <dbReference type="Proteomes" id="UP000179001"/>
    </source>
</evidence>
<dbReference type="Pfam" id="PF04055">
    <property type="entry name" value="Radical_SAM"/>
    <property type="match status" value="1"/>
</dbReference>
<dbReference type="GO" id="GO:0051536">
    <property type="term" value="F:iron-sulfur cluster binding"/>
    <property type="evidence" value="ECO:0007669"/>
    <property type="project" value="UniProtKB-KW"/>
</dbReference>
<dbReference type="Gene3D" id="3.20.20.70">
    <property type="entry name" value="Aldolase class I"/>
    <property type="match status" value="1"/>
</dbReference>
<keyword evidence="3" id="KW-0408">Iron</keyword>
<evidence type="ECO:0000256" key="1">
    <source>
        <dbReference type="ARBA" id="ARBA00022691"/>
    </source>
</evidence>
<evidence type="ECO:0000259" key="5">
    <source>
        <dbReference type="PROSITE" id="PS51918"/>
    </source>
</evidence>
<dbReference type="InterPro" id="IPR013785">
    <property type="entry name" value="Aldolase_TIM"/>
</dbReference>
<evidence type="ECO:0000256" key="2">
    <source>
        <dbReference type="ARBA" id="ARBA00022723"/>
    </source>
</evidence>
<dbReference type="InterPro" id="IPR058240">
    <property type="entry name" value="rSAM_sf"/>
</dbReference>
<keyword evidence="1" id="KW-0949">S-adenosyl-L-methionine</keyword>
<reference evidence="6 7" key="1">
    <citation type="journal article" date="2016" name="Nat. Commun.">
        <title>Thousands of microbial genomes shed light on interconnected biogeochemical processes in an aquifer system.</title>
        <authorList>
            <person name="Anantharaman K."/>
            <person name="Brown C.T."/>
            <person name="Hug L.A."/>
            <person name="Sharon I."/>
            <person name="Castelle C.J."/>
            <person name="Probst A.J."/>
            <person name="Thomas B.C."/>
            <person name="Singh A."/>
            <person name="Wilkins M.J."/>
            <person name="Karaoz U."/>
            <person name="Brodie E.L."/>
            <person name="Williams K.H."/>
            <person name="Hubbard S.S."/>
            <person name="Banfield J.F."/>
        </authorList>
    </citation>
    <scope>NUCLEOTIDE SEQUENCE [LARGE SCALE GENOMIC DNA]</scope>
</reference>
<dbReference type="EMBL" id="MFGJ01000007">
    <property type="protein sequence ID" value="OGF31655.1"/>
    <property type="molecule type" value="Genomic_DNA"/>
</dbReference>
<keyword evidence="4" id="KW-0411">Iron-sulfur</keyword>
<dbReference type="InterPro" id="IPR050377">
    <property type="entry name" value="Radical_SAM_PqqE_MftC-like"/>
</dbReference>
<dbReference type="Pfam" id="PF13186">
    <property type="entry name" value="SPASM"/>
    <property type="match status" value="1"/>
</dbReference>
<protein>
    <recommendedName>
        <fullName evidence="5">Radical SAM core domain-containing protein</fullName>
    </recommendedName>
</protein>
<dbReference type="Proteomes" id="UP000179001">
    <property type="component" value="Unassembled WGS sequence"/>
</dbReference>
<organism evidence="6 7">
    <name type="scientific">Candidatus Falkowbacteria bacterium RIFOXYC2_FULL_36_12</name>
    <dbReference type="NCBI Taxonomy" id="1798002"/>
    <lineage>
        <taxon>Bacteria</taxon>
        <taxon>Candidatus Falkowiibacteriota</taxon>
    </lineage>
</organism>